<evidence type="ECO:0000256" key="2">
    <source>
        <dbReference type="ARBA" id="ARBA00022692"/>
    </source>
</evidence>
<dbReference type="InterPro" id="IPR003593">
    <property type="entry name" value="AAA+_ATPase"/>
</dbReference>
<keyword evidence="5 7" id="KW-1133">Transmembrane helix</keyword>
<comment type="caution">
    <text evidence="10">The sequence shown here is derived from an EMBL/GenBank/DDBJ whole genome shotgun (WGS) entry which is preliminary data.</text>
</comment>
<evidence type="ECO:0000256" key="3">
    <source>
        <dbReference type="ARBA" id="ARBA00022741"/>
    </source>
</evidence>
<reference evidence="11" key="1">
    <citation type="journal article" date="2019" name="Int. J. Syst. Evol. Microbiol.">
        <title>The Global Catalogue of Microorganisms (GCM) 10K type strain sequencing project: providing services to taxonomists for standard genome sequencing and annotation.</title>
        <authorList>
            <consortium name="The Broad Institute Genomics Platform"/>
            <consortium name="The Broad Institute Genome Sequencing Center for Infectious Disease"/>
            <person name="Wu L."/>
            <person name="Ma J."/>
        </authorList>
    </citation>
    <scope>NUCLEOTIDE SEQUENCE [LARGE SCALE GENOMIC DNA]</scope>
    <source>
        <strain evidence="11">CGMCC 1.12766</strain>
    </source>
</reference>
<name>A0ABQ1XIF4_9PROT</name>
<dbReference type="InterPro" id="IPR027417">
    <property type="entry name" value="P-loop_NTPase"/>
</dbReference>
<evidence type="ECO:0000259" key="8">
    <source>
        <dbReference type="PROSITE" id="PS50893"/>
    </source>
</evidence>
<gene>
    <name evidence="10" type="ORF">GCM10007420_07390</name>
</gene>
<feature type="transmembrane region" description="Helical" evidence="7">
    <location>
        <begin position="264"/>
        <end position="280"/>
    </location>
</feature>
<feature type="transmembrane region" description="Helical" evidence="7">
    <location>
        <begin position="166"/>
        <end position="193"/>
    </location>
</feature>
<dbReference type="PROSITE" id="PS50929">
    <property type="entry name" value="ABC_TM1F"/>
    <property type="match status" value="1"/>
</dbReference>
<dbReference type="PROSITE" id="PS50893">
    <property type="entry name" value="ABC_TRANSPORTER_2"/>
    <property type="match status" value="1"/>
</dbReference>
<accession>A0ABQ1XIF4</accession>
<evidence type="ECO:0000313" key="10">
    <source>
        <dbReference type="EMBL" id="GGG94390.1"/>
    </source>
</evidence>
<evidence type="ECO:0000313" key="11">
    <source>
        <dbReference type="Proteomes" id="UP000648722"/>
    </source>
</evidence>
<dbReference type="InterPro" id="IPR017871">
    <property type="entry name" value="ABC_transporter-like_CS"/>
</dbReference>
<protein>
    <submittedName>
        <fullName evidence="10">ABC transporter permease</fullName>
    </submittedName>
</protein>
<dbReference type="InterPro" id="IPR036640">
    <property type="entry name" value="ABC1_TM_sf"/>
</dbReference>
<proteinExistence type="predicted"/>
<evidence type="ECO:0000256" key="4">
    <source>
        <dbReference type="ARBA" id="ARBA00022840"/>
    </source>
</evidence>
<feature type="domain" description="ABC transmembrane type-1" evidence="9">
    <location>
        <begin position="36"/>
        <end position="193"/>
    </location>
</feature>
<feature type="domain" description="ABC transporter" evidence="8">
    <location>
        <begin position="358"/>
        <end position="597"/>
    </location>
</feature>
<dbReference type="EMBL" id="BMFS01000002">
    <property type="protein sequence ID" value="GGG94390.1"/>
    <property type="molecule type" value="Genomic_DNA"/>
</dbReference>
<keyword evidence="6 7" id="KW-0472">Membrane</keyword>
<dbReference type="SUPFAM" id="SSF52540">
    <property type="entry name" value="P-loop containing nucleoside triphosphate hydrolases"/>
    <property type="match status" value="1"/>
</dbReference>
<dbReference type="RefSeq" id="WP_233351733.1">
    <property type="nucleotide sequence ID" value="NZ_BMFS01000002.1"/>
</dbReference>
<evidence type="ECO:0000256" key="7">
    <source>
        <dbReference type="SAM" id="Phobius"/>
    </source>
</evidence>
<dbReference type="Proteomes" id="UP000648722">
    <property type="component" value="Unassembled WGS sequence"/>
</dbReference>
<evidence type="ECO:0000256" key="5">
    <source>
        <dbReference type="ARBA" id="ARBA00022989"/>
    </source>
</evidence>
<evidence type="ECO:0000256" key="1">
    <source>
        <dbReference type="ARBA" id="ARBA00004651"/>
    </source>
</evidence>
<dbReference type="InterPro" id="IPR039421">
    <property type="entry name" value="Type_1_exporter"/>
</dbReference>
<keyword evidence="4" id="KW-0067">ATP-binding</keyword>
<sequence>MTEDAKIAMPEARESLALAWRTLVLAWGAAPRLIMLIAGLTLVAAVAPALAVYLAKLMIDAVLLAIETGEAADRDLALGYAAGEAAVIGGLVALRRITGHYLNLLRAELGYHIGNRIFSKTARLDLETLERADIQQQITLARQNAVARPFSMVQRVFDAAQNGVTLISFAALLIAYSPWLVLLIFAGGLPLFLGELKFSGAGFRYYTGRTPHVRRRTYLEGLMVSPAAAPERLHAGASDAISGRQQALYRSLHAEDRALQGRRSWGGAALIGVSSLIFIAGKLYAVFQAVAGVISLGQMTLLIAALKQGQNTVTSLLAAFSGAYEDVLYASNLFSLLDRPVSTDEGTLTQGPLPDDGYRFEGVSYRYPGALRDAVHDLSLHIPPGQRLGIVGANGSGKSTLVKLMAGFYAPSSGQILLDGAPLGDWAPEALARRTALLFQPFQRYAFTVRDNVAMGQGLRPMDDLAVNAAIDAGLARDVIDELPAGLDTELSRQQLEGVELSGGQWQRLALARAMLRTHADTLILDEPTSALDPEAEAALIDRVSAAGKTVVLISHRLSNLRAAQRIVVLQKGRIAETGTHAELMEAGGAYASLFAAQAGFYNADPSAS</sequence>
<dbReference type="InterPro" id="IPR011527">
    <property type="entry name" value="ABC1_TM_dom"/>
</dbReference>
<keyword evidence="2 7" id="KW-0812">Transmembrane</keyword>
<dbReference type="PROSITE" id="PS00211">
    <property type="entry name" value="ABC_TRANSPORTER_1"/>
    <property type="match status" value="1"/>
</dbReference>
<dbReference type="InterPro" id="IPR003439">
    <property type="entry name" value="ABC_transporter-like_ATP-bd"/>
</dbReference>
<feature type="transmembrane region" description="Helical" evidence="7">
    <location>
        <begin position="33"/>
        <end position="55"/>
    </location>
</feature>
<dbReference type="PANTHER" id="PTHR24221">
    <property type="entry name" value="ATP-BINDING CASSETTE SUB-FAMILY B"/>
    <property type="match status" value="1"/>
</dbReference>
<dbReference type="Gene3D" id="1.20.1560.10">
    <property type="entry name" value="ABC transporter type 1, transmembrane domain"/>
    <property type="match status" value="1"/>
</dbReference>
<dbReference type="Pfam" id="PF00005">
    <property type="entry name" value="ABC_tran"/>
    <property type="match status" value="1"/>
</dbReference>
<dbReference type="CDD" id="cd03228">
    <property type="entry name" value="ABCC_MRP_Like"/>
    <property type="match status" value="1"/>
</dbReference>
<keyword evidence="11" id="KW-1185">Reference proteome</keyword>
<evidence type="ECO:0000259" key="9">
    <source>
        <dbReference type="PROSITE" id="PS50929"/>
    </source>
</evidence>
<dbReference type="SMART" id="SM00382">
    <property type="entry name" value="AAA"/>
    <property type="match status" value="1"/>
</dbReference>
<evidence type="ECO:0000256" key="6">
    <source>
        <dbReference type="ARBA" id="ARBA00023136"/>
    </source>
</evidence>
<keyword evidence="3" id="KW-0547">Nucleotide-binding</keyword>
<comment type="subcellular location">
    <subcellularLocation>
        <location evidence="1">Cell membrane</location>
        <topology evidence="1">Multi-pass membrane protein</topology>
    </subcellularLocation>
</comment>
<dbReference type="SUPFAM" id="SSF90123">
    <property type="entry name" value="ABC transporter transmembrane region"/>
    <property type="match status" value="1"/>
</dbReference>
<dbReference type="PANTHER" id="PTHR24221:SF646">
    <property type="entry name" value="HAEMOLYSIN SECRETION ATP-BINDING PROTEIN"/>
    <property type="match status" value="1"/>
</dbReference>
<feature type="transmembrane region" description="Helical" evidence="7">
    <location>
        <begin position="76"/>
        <end position="94"/>
    </location>
</feature>
<dbReference type="Gene3D" id="3.40.50.300">
    <property type="entry name" value="P-loop containing nucleotide triphosphate hydrolases"/>
    <property type="match status" value="1"/>
</dbReference>
<organism evidence="10 11">
    <name type="scientific">Glycocaulis albus</name>
    <dbReference type="NCBI Taxonomy" id="1382801"/>
    <lineage>
        <taxon>Bacteria</taxon>
        <taxon>Pseudomonadati</taxon>
        <taxon>Pseudomonadota</taxon>
        <taxon>Alphaproteobacteria</taxon>
        <taxon>Maricaulales</taxon>
        <taxon>Maricaulaceae</taxon>
        <taxon>Glycocaulis</taxon>
    </lineage>
</organism>